<dbReference type="Proteomes" id="UP001628668">
    <property type="component" value="Unassembled WGS sequence"/>
</dbReference>
<feature type="domain" description="Activator of Hsp90 ATPase homologue 1/2-like C-terminal" evidence="2">
    <location>
        <begin position="15"/>
        <end position="137"/>
    </location>
</feature>
<evidence type="ECO:0000256" key="1">
    <source>
        <dbReference type="ARBA" id="ARBA00006817"/>
    </source>
</evidence>
<dbReference type="SUPFAM" id="SSF55961">
    <property type="entry name" value="Bet v1-like"/>
    <property type="match status" value="1"/>
</dbReference>
<dbReference type="Pfam" id="PF08327">
    <property type="entry name" value="AHSA1"/>
    <property type="match status" value="1"/>
</dbReference>
<organism evidence="3 4">
    <name type="scientific">Rossellomorea oryzaecorticis</name>
    <dbReference type="NCBI Taxonomy" id="1396505"/>
    <lineage>
        <taxon>Bacteria</taxon>
        <taxon>Bacillati</taxon>
        <taxon>Bacillota</taxon>
        <taxon>Bacilli</taxon>
        <taxon>Bacillales</taxon>
        <taxon>Bacillaceae</taxon>
        <taxon>Rossellomorea</taxon>
    </lineage>
</organism>
<dbReference type="RefSeq" id="WP_411159987.1">
    <property type="nucleotide sequence ID" value="NZ_JBJOSA010000013.1"/>
</dbReference>
<keyword evidence="4" id="KW-1185">Reference proteome</keyword>
<name>A0ABW8VRY6_9BACI</name>
<dbReference type="InterPro" id="IPR013538">
    <property type="entry name" value="ASHA1/2-like_C"/>
</dbReference>
<evidence type="ECO:0000313" key="4">
    <source>
        <dbReference type="Proteomes" id="UP001628668"/>
    </source>
</evidence>
<comment type="similarity">
    <text evidence="1">Belongs to the AHA1 family.</text>
</comment>
<protein>
    <submittedName>
        <fullName evidence="3">SRPBCC domain-containing protein</fullName>
    </submittedName>
</protein>
<accession>A0ABW8VRY6</accession>
<dbReference type="InterPro" id="IPR023393">
    <property type="entry name" value="START-like_dom_sf"/>
</dbReference>
<dbReference type="EMBL" id="JBJOSA010000013">
    <property type="protein sequence ID" value="MFL8938038.1"/>
    <property type="molecule type" value="Genomic_DNA"/>
</dbReference>
<evidence type="ECO:0000259" key="2">
    <source>
        <dbReference type="Pfam" id="PF08327"/>
    </source>
</evidence>
<gene>
    <name evidence="3" type="ORF">ACKA06_14695</name>
</gene>
<reference evidence="3 4" key="1">
    <citation type="submission" date="2024-12" db="EMBL/GenBank/DDBJ databases">
        <authorList>
            <person name="Li X."/>
            <person name="Zhang D."/>
        </authorList>
    </citation>
    <scope>NUCLEOTIDE SEQUENCE [LARGE SCALE GENOMIC DNA]</scope>
    <source>
        <strain evidence="3 4">JCM19602</strain>
    </source>
</reference>
<proteinExistence type="inferred from homology"/>
<sequence>MGASEKITIQTTVQAPVEKVWAYWTEPNHITKWNAASDDWHTPFAENDLRIGGKFLSRMEAKDGSFGFGFGGTYDEVKANEVIAYSMEDGRTVIITFKANGDKTEIVETFDADSENPVDMQRQGWQAILDRFKSYVEN</sequence>
<evidence type="ECO:0000313" key="3">
    <source>
        <dbReference type="EMBL" id="MFL8938038.1"/>
    </source>
</evidence>
<comment type="caution">
    <text evidence="3">The sequence shown here is derived from an EMBL/GenBank/DDBJ whole genome shotgun (WGS) entry which is preliminary data.</text>
</comment>
<dbReference type="Gene3D" id="3.30.530.20">
    <property type="match status" value="1"/>
</dbReference>